<sequence length="104" mass="12045">MPQILLLELIKVFRNKRFIVFTIIIPIIFFLILSNLEKGNNDVQLLLICTLYGMIGNNVVTMSTRIAKERNFYENLYKTTRVSMIKGIQIQAELQLFSLSSALF</sequence>
<dbReference type="EMBL" id="JADAKE010000010">
    <property type="protein sequence ID" value="MBF8807636.1"/>
    <property type="molecule type" value="Genomic_DNA"/>
</dbReference>
<evidence type="ECO:0000313" key="2">
    <source>
        <dbReference type="EMBL" id="MBF8807636.1"/>
    </source>
</evidence>
<keyword evidence="3" id="KW-1185">Reference proteome</keyword>
<keyword evidence="1" id="KW-0812">Transmembrane</keyword>
<reference evidence="2" key="1">
    <citation type="submission" date="2020-09" db="EMBL/GenBank/DDBJ databases">
        <title>Genomic insights into the novelty and pathogenicity of a unique biofilm-forming Enterococcus sp. bacteria (Enterococcus lacertideformus) identified in reptiles.</title>
        <authorList>
            <person name="Agius J.E."/>
            <person name="Phalen D.N."/>
            <person name="Rose K."/>
            <person name="Eden J.-S."/>
        </authorList>
    </citation>
    <scope>NUCLEOTIDE SEQUENCE</scope>
    <source>
        <strain evidence="2">PHRS 0518</strain>
    </source>
</reference>
<gene>
    <name evidence="2" type="ORF">IC227_03660</name>
</gene>
<dbReference type="AlphaFoldDB" id="A0A931AUN1"/>
<dbReference type="Proteomes" id="UP000637757">
    <property type="component" value="Unassembled WGS sequence"/>
</dbReference>
<protein>
    <submittedName>
        <fullName evidence="2">Uncharacterized protein</fullName>
    </submittedName>
</protein>
<keyword evidence="1" id="KW-0472">Membrane</keyword>
<evidence type="ECO:0000313" key="3">
    <source>
        <dbReference type="Proteomes" id="UP000637757"/>
    </source>
</evidence>
<name>A0A931AUN1_9ENTE</name>
<feature type="transmembrane region" description="Helical" evidence="1">
    <location>
        <begin position="18"/>
        <end position="36"/>
    </location>
</feature>
<comment type="caution">
    <text evidence="2">The sequence shown here is derived from an EMBL/GenBank/DDBJ whole genome shotgun (WGS) entry which is preliminary data.</text>
</comment>
<feature type="transmembrane region" description="Helical" evidence="1">
    <location>
        <begin position="42"/>
        <end position="60"/>
    </location>
</feature>
<keyword evidence="1" id="KW-1133">Transmembrane helix</keyword>
<accession>A0A931AUN1</accession>
<evidence type="ECO:0000256" key="1">
    <source>
        <dbReference type="SAM" id="Phobius"/>
    </source>
</evidence>
<organism evidence="2 3">
    <name type="scientific">Enterococcus lacertideformus</name>
    <dbReference type="NCBI Taxonomy" id="2771493"/>
    <lineage>
        <taxon>Bacteria</taxon>
        <taxon>Bacillati</taxon>
        <taxon>Bacillota</taxon>
        <taxon>Bacilli</taxon>
        <taxon>Lactobacillales</taxon>
        <taxon>Enterococcaceae</taxon>
        <taxon>Enterococcus</taxon>
    </lineage>
</organism>
<proteinExistence type="predicted"/>